<dbReference type="Proteomes" id="UP000777438">
    <property type="component" value="Unassembled WGS sequence"/>
</dbReference>
<protein>
    <submittedName>
        <fullName evidence="1">Uncharacterized protein</fullName>
    </submittedName>
</protein>
<sequence>MTGVLINGIGNFAGRFPRERCYTSVEKTQRGSSVIVMTSDFVPATPYHVSHIGIGIGQRHHLILNAEPENTLDFPADQDGNY</sequence>
<dbReference type="AlphaFoldDB" id="A0A9P8VR97"/>
<comment type="caution">
    <text evidence="1">The sequence shown here is derived from an EMBL/GenBank/DDBJ whole genome shotgun (WGS) entry which is preliminary data.</text>
</comment>
<evidence type="ECO:0000313" key="1">
    <source>
        <dbReference type="EMBL" id="KAH6869410.1"/>
    </source>
</evidence>
<accession>A0A9P8VR97</accession>
<evidence type="ECO:0000313" key="2">
    <source>
        <dbReference type="Proteomes" id="UP000777438"/>
    </source>
</evidence>
<proteinExistence type="predicted"/>
<reference evidence="1 2" key="1">
    <citation type="journal article" date="2021" name="Nat. Commun.">
        <title>Genetic determinants of endophytism in the Arabidopsis root mycobiome.</title>
        <authorList>
            <person name="Mesny F."/>
            <person name="Miyauchi S."/>
            <person name="Thiergart T."/>
            <person name="Pickel B."/>
            <person name="Atanasova L."/>
            <person name="Karlsson M."/>
            <person name="Huettel B."/>
            <person name="Barry K.W."/>
            <person name="Haridas S."/>
            <person name="Chen C."/>
            <person name="Bauer D."/>
            <person name="Andreopoulos W."/>
            <person name="Pangilinan J."/>
            <person name="LaButti K."/>
            <person name="Riley R."/>
            <person name="Lipzen A."/>
            <person name="Clum A."/>
            <person name="Drula E."/>
            <person name="Henrissat B."/>
            <person name="Kohler A."/>
            <person name="Grigoriev I.V."/>
            <person name="Martin F.M."/>
            <person name="Hacquard S."/>
        </authorList>
    </citation>
    <scope>NUCLEOTIDE SEQUENCE [LARGE SCALE GENOMIC DNA]</scope>
    <source>
        <strain evidence="1 2">MPI-CAGE-CH-0241</strain>
    </source>
</reference>
<name>A0A9P8VR97_9HYPO</name>
<dbReference type="EMBL" id="JAGPYM010000072">
    <property type="protein sequence ID" value="KAH6869410.1"/>
    <property type="molecule type" value="Genomic_DNA"/>
</dbReference>
<keyword evidence="2" id="KW-1185">Reference proteome</keyword>
<organism evidence="1 2">
    <name type="scientific">Thelonectria olida</name>
    <dbReference type="NCBI Taxonomy" id="1576542"/>
    <lineage>
        <taxon>Eukaryota</taxon>
        <taxon>Fungi</taxon>
        <taxon>Dikarya</taxon>
        <taxon>Ascomycota</taxon>
        <taxon>Pezizomycotina</taxon>
        <taxon>Sordariomycetes</taxon>
        <taxon>Hypocreomycetidae</taxon>
        <taxon>Hypocreales</taxon>
        <taxon>Nectriaceae</taxon>
        <taxon>Thelonectria</taxon>
    </lineage>
</organism>
<gene>
    <name evidence="1" type="ORF">B0T10DRAFT_611558</name>
</gene>